<reference evidence="1" key="1">
    <citation type="submission" date="2023-05" db="EMBL/GenBank/DDBJ databases">
        <authorList>
            <consortium name="ELIXIR-Norway"/>
        </authorList>
    </citation>
    <scope>NUCLEOTIDE SEQUENCE</scope>
</reference>
<proteinExistence type="predicted"/>
<protein>
    <submittedName>
        <fullName evidence="1">Uncharacterized protein</fullName>
    </submittedName>
</protein>
<dbReference type="EMBL" id="OX596085">
    <property type="protein sequence ID" value="CAI9690373.1"/>
    <property type="molecule type" value="Genomic_DNA"/>
</dbReference>
<sequence>MSSPPGADKQCTLSRPSGPTSTFRKPLPGKEGQSWQPKAIQSPVPAASAPEGRRQDTRALEGAHSLAEEQVCRSPGPLTASPTAARLCVLGKQRPSGQLLDRCKGTSDRAFIFGCVDPHTHLGGAGQGAAPGKEKLEGGEPVGPSLGTSPNNGMGSILFWVETRPQIPPAPRWQSAGGQTSGPRFAETTSSKLGRGGAVGWPQAQRCQEFPELSREESGPRAGQAVSAQPPGPSWSGTAQEAGCAVHTRPQDPDGHRSQEVAQAGLCPGDNAREAGARRRKDVRGAHGAQEREAMEVFKESLIRDVTERKCWEEWKEFSGRHRKFRPEVMRAAKRDGENR</sequence>
<accession>A0ACB0DQ55</accession>
<evidence type="ECO:0000313" key="1">
    <source>
        <dbReference type="EMBL" id="CAI9690373.1"/>
    </source>
</evidence>
<name>A0ACB0DQ55_RANTA</name>
<dbReference type="Proteomes" id="UP001162501">
    <property type="component" value="Chromosome 1"/>
</dbReference>
<evidence type="ECO:0000313" key="2">
    <source>
        <dbReference type="Proteomes" id="UP001162501"/>
    </source>
</evidence>
<gene>
    <name evidence="1" type="ORF">MRATA1EN3_LOCUS1586</name>
</gene>
<organism evidence="1 2">
    <name type="scientific">Rangifer tarandus platyrhynchus</name>
    <name type="common">Svalbard reindeer</name>
    <dbReference type="NCBI Taxonomy" id="3082113"/>
    <lineage>
        <taxon>Eukaryota</taxon>
        <taxon>Metazoa</taxon>
        <taxon>Chordata</taxon>
        <taxon>Craniata</taxon>
        <taxon>Vertebrata</taxon>
        <taxon>Euteleostomi</taxon>
        <taxon>Mammalia</taxon>
        <taxon>Eutheria</taxon>
        <taxon>Laurasiatheria</taxon>
        <taxon>Artiodactyla</taxon>
        <taxon>Ruminantia</taxon>
        <taxon>Pecora</taxon>
        <taxon>Cervidae</taxon>
        <taxon>Odocoileinae</taxon>
        <taxon>Rangifer</taxon>
    </lineage>
</organism>